<feature type="transmembrane region" description="Helical" evidence="6">
    <location>
        <begin position="212"/>
        <end position="234"/>
    </location>
</feature>
<evidence type="ECO:0000256" key="6">
    <source>
        <dbReference type="SAM" id="Phobius"/>
    </source>
</evidence>
<keyword evidence="2" id="KW-1003">Cell membrane</keyword>
<dbReference type="EMBL" id="BMFQ01000001">
    <property type="protein sequence ID" value="GGG39867.1"/>
    <property type="molecule type" value="Genomic_DNA"/>
</dbReference>
<gene>
    <name evidence="7" type="ORF">GCM10010976_09390</name>
</gene>
<name>A0A917GDM2_9FLAO</name>
<organism evidence="7 8">
    <name type="scientific">Bizionia arctica</name>
    <dbReference type="NCBI Taxonomy" id="1495645"/>
    <lineage>
        <taxon>Bacteria</taxon>
        <taxon>Pseudomonadati</taxon>
        <taxon>Bacteroidota</taxon>
        <taxon>Flavobacteriia</taxon>
        <taxon>Flavobacteriales</taxon>
        <taxon>Flavobacteriaceae</taxon>
        <taxon>Bizionia</taxon>
    </lineage>
</organism>
<protein>
    <recommendedName>
        <fullName evidence="9">Flippase-like domain-containing protein</fullName>
    </recommendedName>
</protein>
<keyword evidence="8" id="KW-1185">Reference proteome</keyword>
<proteinExistence type="predicted"/>
<sequence length="323" mass="37382">MLRTLPYKTKQFFFVLLKISLVVGAFYFIYFKLTTNNQLDFKVFSRFLHENRIFSLKNITFLIILSCFNWLLEILKWQDLVFIFKKISFQNALQQSLGSLTASVFTPNRIGEYGAKAMFFSSELRKKIVLLTFLGNMMQMLVTVVFGGIGLYLFITKHQIDINYLNSFGFLTVLLVISSVIFLGLKKKEVTVKGVSIEKVIIFFKNIPFKNYLFCFMFSVLRYLIFSFQFYFLLQLFGTELAYKNAMIIITSMYLLASIIPSIFIFDVVIKGSVAVYLFSIIGVNELTTLSIVTCMWLLNFVFPSILGSVYVLNFKLPKNVES</sequence>
<keyword evidence="3 6" id="KW-0812">Transmembrane</keyword>
<keyword evidence="5 6" id="KW-0472">Membrane</keyword>
<feature type="transmembrane region" description="Helical" evidence="6">
    <location>
        <begin position="128"/>
        <end position="155"/>
    </location>
</feature>
<evidence type="ECO:0000256" key="4">
    <source>
        <dbReference type="ARBA" id="ARBA00022989"/>
    </source>
</evidence>
<comment type="subcellular location">
    <subcellularLocation>
        <location evidence="1">Cell membrane</location>
        <topology evidence="1">Multi-pass membrane protein</topology>
    </subcellularLocation>
</comment>
<dbReference type="RefSeq" id="WP_188462332.1">
    <property type="nucleotide sequence ID" value="NZ_BMFQ01000001.1"/>
</dbReference>
<comment type="caution">
    <text evidence="7">The sequence shown here is derived from an EMBL/GenBank/DDBJ whole genome shotgun (WGS) entry which is preliminary data.</text>
</comment>
<dbReference type="AlphaFoldDB" id="A0A917GDM2"/>
<feature type="transmembrane region" description="Helical" evidence="6">
    <location>
        <begin position="53"/>
        <end position="72"/>
    </location>
</feature>
<dbReference type="Pfam" id="PF03706">
    <property type="entry name" value="LPG_synthase_TM"/>
    <property type="match status" value="1"/>
</dbReference>
<dbReference type="GO" id="GO:0005886">
    <property type="term" value="C:plasma membrane"/>
    <property type="evidence" value="ECO:0007669"/>
    <property type="project" value="UniProtKB-SubCell"/>
</dbReference>
<evidence type="ECO:0000256" key="1">
    <source>
        <dbReference type="ARBA" id="ARBA00004651"/>
    </source>
</evidence>
<evidence type="ECO:0000313" key="7">
    <source>
        <dbReference type="EMBL" id="GGG39867.1"/>
    </source>
</evidence>
<evidence type="ECO:0000313" key="8">
    <source>
        <dbReference type="Proteomes" id="UP000625976"/>
    </source>
</evidence>
<evidence type="ECO:0000256" key="5">
    <source>
        <dbReference type="ARBA" id="ARBA00023136"/>
    </source>
</evidence>
<evidence type="ECO:0000256" key="3">
    <source>
        <dbReference type="ARBA" id="ARBA00022692"/>
    </source>
</evidence>
<evidence type="ECO:0000256" key="2">
    <source>
        <dbReference type="ARBA" id="ARBA00022475"/>
    </source>
</evidence>
<accession>A0A917GDM2</accession>
<evidence type="ECO:0008006" key="9">
    <source>
        <dbReference type="Google" id="ProtNLM"/>
    </source>
</evidence>
<dbReference type="Proteomes" id="UP000625976">
    <property type="component" value="Unassembled WGS sequence"/>
</dbReference>
<keyword evidence="4 6" id="KW-1133">Transmembrane helix</keyword>
<feature type="transmembrane region" description="Helical" evidence="6">
    <location>
        <begin position="12"/>
        <end position="33"/>
    </location>
</feature>
<reference evidence="7" key="1">
    <citation type="journal article" date="2014" name="Int. J. Syst. Evol. Microbiol.">
        <title>Complete genome sequence of Corynebacterium casei LMG S-19264T (=DSM 44701T), isolated from a smear-ripened cheese.</title>
        <authorList>
            <consortium name="US DOE Joint Genome Institute (JGI-PGF)"/>
            <person name="Walter F."/>
            <person name="Albersmeier A."/>
            <person name="Kalinowski J."/>
            <person name="Ruckert C."/>
        </authorList>
    </citation>
    <scope>NUCLEOTIDE SEQUENCE</scope>
    <source>
        <strain evidence="7">CGMCC 1.12751</strain>
    </source>
</reference>
<feature type="transmembrane region" description="Helical" evidence="6">
    <location>
        <begin position="246"/>
        <end position="269"/>
    </location>
</feature>
<dbReference type="InterPro" id="IPR022791">
    <property type="entry name" value="L-PG_synthase/AglD"/>
</dbReference>
<reference evidence="7" key="2">
    <citation type="submission" date="2020-09" db="EMBL/GenBank/DDBJ databases">
        <authorList>
            <person name="Sun Q."/>
            <person name="Zhou Y."/>
        </authorList>
    </citation>
    <scope>NUCLEOTIDE SEQUENCE</scope>
    <source>
        <strain evidence="7">CGMCC 1.12751</strain>
    </source>
</reference>
<feature type="transmembrane region" description="Helical" evidence="6">
    <location>
        <begin position="167"/>
        <end position="185"/>
    </location>
</feature>